<sequence length="206" mass="22586">MEGSQQEAPIPPPLGNPKKRTAKEDVSISSSQARSPKKICRGKDSPTGASKLTGLLVEDALYRETNLALNHIFLRDTRMDLPKHISSLVRSRGKERSSPEPGPKCNHDLYAIEVGAGKAEVEDFFRINIIPPASRTESIQRSDRVFVTKTALPITKATLEPSTAVPDILYGYRFSAFDLDHHNQMATSGNSAVANGEGLHYPFFAI</sequence>
<dbReference type="AlphaFoldDB" id="A0A8H4KKT2"/>
<keyword evidence="3" id="KW-1185">Reference proteome</keyword>
<dbReference type="OrthoDB" id="5426775at2759"/>
<reference evidence="2" key="1">
    <citation type="submission" date="2020-01" db="EMBL/GenBank/DDBJ databases">
        <title>Identification and distribution of gene clusters putatively required for synthesis of sphingolipid metabolism inhibitors in phylogenetically diverse species of the filamentous fungus Fusarium.</title>
        <authorList>
            <person name="Kim H.-S."/>
            <person name="Busman M."/>
            <person name="Brown D.W."/>
            <person name="Divon H."/>
            <person name="Uhlig S."/>
            <person name="Proctor R.H."/>
        </authorList>
    </citation>
    <scope>NUCLEOTIDE SEQUENCE</scope>
    <source>
        <strain evidence="2">NRRL 53441</strain>
    </source>
</reference>
<feature type="region of interest" description="Disordered" evidence="1">
    <location>
        <begin position="1"/>
        <end position="45"/>
    </location>
</feature>
<organism evidence="2 3">
    <name type="scientific">Fusarium austroafricanum</name>
    <dbReference type="NCBI Taxonomy" id="2364996"/>
    <lineage>
        <taxon>Eukaryota</taxon>
        <taxon>Fungi</taxon>
        <taxon>Dikarya</taxon>
        <taxon>Ascomycota</taxon>
        <taxon>Pezizomycotina</taxon>
        <taxon>Sordariomycetes</taxon>
        <taxon>Hypocreomycetidae</taxon>
        <taxon>Hypocreales</taxon>
        <taxon>Nectriaceae</taxon>
        <taxon>Fusarium</taxon>
        <taxon>Fusarium concolor species complex</taxon>
    </lineage>
</organism>
<protein>
    <submittedName>
        <fullName evidence="2">Uncharacterized protein</fullName>
    </submittedName>
</protein>
<accession>A0A8H4KKT2</accession>
<dbReference type="Proteomes" id="UP000605986">
    <property type="component" value="Unassembled WGS sequence"/>
</dbReference>
<evidence type="ECO:0000256" key="1">
    <source>
        <dbReference type="SAM" id="MobiDB-lite"/>
    </source>
</evidence>
<gene>
    <name evidence="2" type="ORF">F53441_5472</name>
</gene>
<proteinExistence type="predicted"/>
<dbReference type="EMBL" id="JAADJG010000213">
    <property type="protein sequence ID" value="KAF4451616.1"/>
    <property type="molecule type" value="Genomic_DNA"/>
</dbReference>
<name>A0A8H4KKT2_9HYPO</name>
<comment type="caution">
    <text evidence="2">The sequence shown here is derived from an EMBL/GenBank/DDBJ whole genome shotgun (WGS) entry which is preliminary data.</text>
</comment>
<evidence type="ECO:0000313" key="3">
    <source>
        <dbReference type="Proteomes" id="UP000605986"/>
    </source>
</evidence>
<evidence type="ECO:0000313" key="2">
    <source>
        <dbReference type="EMBL" id="KAF4451616.1"/>
    </source>
</evidence>